<reference evidence="2 3" key="1">
    <citation type="submission" date="2020-03" db="EMBL/GenBank/DDBJ databases">
        <title>Draft Genome Sequence of Cudoniella acicularis.</title>
        <authorList>
            <person name="Buettner E."/>
            <person name="Kellner H."/>
        </authorList>
    </citation>
    <scope>NUCLEOTIDE SEQUENCE [LARGE SCALE GENOMIC DNA]</scope>
    <source>
        <strain evidence="2 3">DSM 108380</strain>
    </source>
</reference>
<protein>
    <submittedName>
        <fullName evidence="2">Uncharacterized protein</fullName>
    </submittedName>
</protein>
<name>A0A8H4RBP3_9HELO</name>
<dbReference type="OrthoDB" id="3538604at2759"/>
<feature type="signal peptide" evidence="1">
    <location>
        <begin position="1"/>
        <end position="22"/>
    </location>
</feature>
<evidence type="ECO:0000313" key="2">
    <source>
        <dbReference type="EMBL" id="KAF4625870.1"/>
    </source>
</evidence>
<dbReference type="Proteomes" id="UP000566819">
    <property type="component" value="Unassembled WGS sequence"/>
</dbReference>
<dbReference type="AlphaFoldDB" id="A0A8H4RBP3"/>
<proteinExistence type="predicted"/>
<dbReference type="EMBL" id="JAAMPI010001276">
    <property type="protein sequence ID" value="KAF4625870.1"/>
    <property type="molecule type" value="Genomic_DNA"/>
</dbReference>
<organism evidence="2 3">
    <name type="scientific">Cudoniella acicularis</name>
    <dbReference type="NCBI Taxonomy" id="354080"/>
    <lineage>
        <taxon>Eukaryota</taxon>
        <taxon>Fungi</taxon>
        <taxon>Dikarya</taxon>
        <taxon>Ascomycota</taxon>
        <taxon>Pezizomycotina</taxon>
        <taxon>Leotiomycetes</taxon>
        <taxon>Helotiales</taxon>
        <taxon>Tricladiaceae</taxon>
        <taxon>Cudoniella</taxon>
    </lineage>
</organism>
<keyword evidence="1" id="KW-0732">Signal</keyword>
<evidence type="ECO:0000313" key="3">
    <source>
        <dbReference type="Proteomes" id="UP000566819"/>
    </source>
</evidence>
<sequence length="556" mass="61006">MFRSSAALFLTVLVSLTFKINAEAIATPPSPTHHNLAASEELRRRQSGLNGTDYCWGEGAENGICAIANNLLLLCSGFIDDSDETLYPKCFCGNGQISAQQACDWCLLDFNLPVGGGTYTVDTSSCASASATIAPIPSSILASISTWNVSFSGFLATAFSSGASGSNSASTGQVTQSATGSVNSAWTSTYTLATQRTTYVTLFEQSHKILDHMWCGLEDIMHDKAQASDWKIFRRLMQGKWSMPLLRTMLLLAAMVGCGLGLSAVTWVRKRLVPVLLFFGASQEDPVLSLLANHARKSENSMSSRIVYSVGRHLQGEEGEGFCRDLVLVDPETKLPIGILLDFLPYLRTDEKYVERYQSSPSGVHGVPGPQEQFSHLKFVSLHVWYHGPIRKGSEPTSLSAIFGGGHALFKELDNAFSNVRRLAIPKAGFPIAFTVPPTAQLQNIKSSVKATTEMHLTYIIDVCYLHLIDHDPATEKAKWNWSSSETKPFNNAISSCLRAFLTTNDVTALEIPLVQYLVWSQWRYLVGPTGQHNELFSTLIYQNLCDPPLSILLFY</sequence>
<comment type="caution">
    <text evidence="2">The sequence shown here is derived from an EMBL/GenBank/DDBJ whole genome shotgun (WGS) entry which is preliminary data.</text>
</comment>
<evidence type="ECO:0000256" key="1">
    <source>
        <dbReference type="SAM" id="SignalP"/>
    </source>
</evidence>
<keyword evidence="3" id="KW-1185">Reference proteome</keyword>
<feature type="chain" id="PRO_5034370312" evidence="1">
    <location>
        <begin position="23"/>
        <end position="556"/>
    </location>
</feature>
<gene>
    <name evidence="2" type="ORF">G7Y89_g12296</name>
</gene>
<accession>A0A8H4RBP3</accession>